<evidence type="ECO:0000259" key="1">
    <source>
        <dbReference type="Pfam" id="PF13255"/>
    </source>
</evidence>
<dbReference type="Proteomes" id="UP000239471">
    <property type="component" value="Unassembled WGS sequence"/>
</dbReference>
<protein>
    <recommendedName>
        <fullName evidence="1">DUF4046 domain-containing protein</fullName>
    </recommendedName>
</protein>
<dbReference type="Pfam" id="PF13255">
    <property type="entry name" value="DUF4046"/>
    <property type="match status" value="1"/>
</dbReference>
<gene>
    <name evidence="2" type="ORF">CLVI_00830</name>
</gene>
<dbReference type="RefSeq" id="WP_106058139.1">
    <property type="nucleotide sequence ID" value="NZ_PVXQ01000001.1"/>
</dbReference>
<evidence type="ECO:0000313" key="2">
    <source>
        <dbReference type="EMBL" id="PRR84560.1"/>
    </source>
</evidence>
<dbReference type="EMBL" id="PVXQ01000001">
    <property type="protein sequence ID" value="PRR84560.1"/>
    <property type="molecule type" value="Genomic_DNA"/>
</dbReference>
<dbReference type="InterPro" id="IPR025119">
    <property type="entry name" value="DUF4046"/>
</dbReference>
<name>A0A2T0BKY6_9CLOT</name>
<proteinExistence type="predicted"/>
<sequence>MPNNFIINFTNLDDIEIYELLLQNRIPNFPSGFWANRSSEEAKDVAIKLLKYLIDKRLKFNKKDVKTEVSKKFLTKYKLHTASKLFGRSAIRYISCAYPEGGYLPWQFKHDKVPQSYWTHEINRISALKYVFEIELRWSIDDTKERLCWGMLEENGLGSLHSYYPNLFEIIKAVYQINIYPWEIINSEVPNGTWESKRNRINAVKWLIRRVKLRNEQIDRKTFAKYGLSMLLGKYYCDNATRAIREALDCE</sequence>
<keyword evidence="3" id="KW-1185">Reference proteome</keyword>
<dbReference type="AlphaFoldDB" id="A0A2T0BKY6"/>
<organism evidence="2 3">
    <name type="scientific">Clostridium vincentii</name>
    <dbReference type="NCBI Taxonomy" id="52704"/>
    <lineage>
        <taxon>Bacteria</taxon>
        <taxon>Bacillati</taxon>
        <taxon>Bacillota</taxon>
        <taxon>Clostridia</taxon>
        <taxon>Eubacteriales</taxon>
        <taxon>Clostridiaceae</taxon>
        <taxon>Clostridium</taxon>
    </lineage>
</organism>
<comment type="caution">
    <text evidence="2">The sequence shown here is derived from an EMBL/GenBank/DDBJ whole genome shotgun (WGS) entry which is preliminary data.</text>
</comment>
<reference evidence="2 3" key="1">
    <citation type="submission" date="2018-03" db="EMBL/GenBank/DDBJ databases">
        <title>Genome sequence of Clostridium vincentii DSM 10228.</title>
        <authorList>
            <person name="Poehlein A."/>
            <person name="Daniel R."/>
        </authorList>
    </citation>
    <scope>NUCLEOTIDE SEQUENCE [LARGE SCALE GENOMIC DNA]</scope>
    <source>
        <strain evidence="2 3">DSM 10228</strain>
    </source>
</reference>
<feature type="domain" description="DUF4046" evidence="1">
    <location>
        <begin position="15"/>
        <end position="102"/>
    </location>
</feature>
<accession>A0A2T0BKY6</accession>
<evidence type="ECO:0000313" key="3">
    <source>
        <dbReference type="Proteomes" id="UP000239471"/>
    </source>
</evidence>